<dbReference type="RefSeq" id="WP_065877545.1">
    <property type="nucleotide sequence ID" value="NZ_AP022112.1"/>
</dbReference>
<dbReference type="Proteomes" id="UP000217648">
    <property type="component" value="Unassembled WGS sequence"/>
</dbReference>
<protein>
    <submittedName>
        <fullName evidence="5">MBL fold metallo-hydrolase</fullName>
    </submittedName>
</protein>
<comment type="caution">
    <text evidence="5">The sequence shown here is derived from an EMBL/GenBank/DDBJ whole genome shotgun (WGS) entry which is preliminary data.</text>
</comment>
<evidence type="ECO:0000256" key="1">
    <source>
        <dbReference type="ARBA" id="ARBA00007749"/>
    </source>
</evidence>
<reference evidence="5 6" key="1">
    <citation type="submission" date="2017-09" db="EMBL/GenBank/DDBJ databases">
        <title>Mdr eskape-Ghana.</title>
        <authorList>
            <person name="Agyepong N."/>
            <person name="Janice J."/>
            <person name="Samuelsen O."/>
            <person name="Owusu-Ofori A."/>
            <person name="Sundsfjord A."/>
            <person name="Essack S."/>
            <person name="Pedersen T."/>
        </authorList>
    </citation>
    <scope>NUCLEOTIDE SEQUENCE [LARGE SCALE GENOMIC DNA]</scope>
    <source>
        <strain evidence="5 6">46</strain>
    </source>
</reference>
<dbReference type="GO" id="GO:0046872">
    <property type="term" value="F:metal ion binding"/>
    <property type="evidence" value="ECO:0007669"/>
    <property type="project" value="UniProtKB-KW"/>
</dbReference>
<dbReference type="STRING" id="1463164.KQS06HV_90931"/>
<dbReference type="InterPro" id="IPR051013">
    <property type="entry name" value="MBL_superfamily_lactonases"/>
</dbReference>
<evidence type="ECO:0000256" key="3">
    <source>
        <dbReference type="ARBA" id="ARBA00022801"/>
    </source>
</evidence>
<proteinExistence type="inferred from homology"/>
<dbReference type="PANTHER" id="PTHR42978">
    <property type="entry name" value="QUORUM-QUENCHING LACTONASE YTNP-RELATED-RELATED"/>
    <property type="match status" value="1"/>
</dbReference>
<dbReference type="EMBL" id="NXHG01000001">
    <property type="protein sequence ID" value="PCM63205.1"/>
    <property type="molecule type" value="Genomic_DNA"/>
</dbReference>
<evidence type="ECO:0000256" key="2">
    <source>
        <dbReference type="ARBA" id="ARBA00022723"/>
    </source>
</evidence>
<keyword evidence="4" id="KW-0862">Zinc</keyword>
<name>A0A2A5MQK8_9ENTR</name>
<organism evidence="5 6">
    <name type="scientific">Klebsiella quasipneumoniae</name>
    <dbReference type="NCBI Taxonomy" id="1463165"/>
    <lineage>
        <taxon>Bacteria</taxon>
        <taxon>Pseudomonadati</taxon>
        <taxon>Pseudomonadota</taxon>
        <taxon>Gammaproteobacteria</taxon>
        <taxon>Enterobacterales</taxon>
        <taxon>Enterobacteriaceae</taxon>
        <taxon>Klebsiella/Raoultella group</taxon>
        <taxon>Klebsiella</taxon>
        <taxon>Klebsiella pneumoniae complex</taxon>
    </lineage>
</organism>
<dbReference type="SMART" id="SM00849">
    <property type="entry name" value="Lactamase_B"/>
    <property type="match status" value="1"/>
</dbReference>
<dbReference type="Pfam" id="PF00753">
    <property type="entry name" value="Lactamase_B"/>
    <property type="match status" value="1"/>
</dbReference>
<dbReference type="Gene3D" id="3.60.15.10">
    <property type="entry name" value="Ribonuclease Z/Hydroxyacylglutathione hydrolase-like"/>
    <property type="match status" value="1"/>
</dbReference>
<keyword evidence="2" id="KW-0479">Metal-binding</keyword>
<dbReference type="CDD" id="cd07720">
    <property type="entry name" value="OPHC2-like_MBL-fold"/>
    <property type="match status" value="1"/>
</dbReference>
<sequence>MTPAPFYTLTAGDLTISAISDGQMTAPLTLLAGIAPEEAARLQRQAGLTSPEAIEIGAYLIRGRGHTLLVDTGTGGANGVGGALIANLALLGVRPEEIDTILLTHAHPDHIGGLLTAAGTPAYPNAMVFLPSRESAYWLAPSTLDNASDRGQRNVLLVRRIMAICATQIRDIDEDEPVAGIRPCPLPGHTPGHTGYRLEAGGTSLLIWGDIVHFPSIQSARPEVSVAFDVDPDQARHTRESLLRQAARERWLIAGMHLGLPGFARVENTASGYCLRPV</sequence>
<gene>
    <name evidence="5" type="ORF">CP911_01190</name>
</gene>
<evidence type="ECO:0000313" key="5">
    <source>
        <dbReference type="EMBL" id="PCM63205.1"/>
    </source>
</evidence>
<dbReference type="SUPFAM" id="SSF56281">
    <property type="entry name" value="Metallo-hydrolase/oxidoreductase"/>
    <property type="match status" value="1"/>
</dbReference>
<dbReference type="GO" id="GO:0016787">
    <property type="term" value="F:hydrolase activity"/>
    <property type="evidence" value="ECO:0007669"/>
    <property type="project" value="UniProtKB-KW"/>
</dbReference>
<keyword evidence="3 5" id="KW-0378">Hydrolase</keyword>
<evidence type="ECO:0000256" key="4">
    <source>
        <dbReference type="ARBA" id="ARBA00022833"/>
    </source>
</evidence>
<dbReference type="PANTHER" id="PTHR42978:SF6">
    <property type="entry name" value="QUORUM-QUENCHING LACTONASE YTNP-RELATED"/>
    <property type="match status" value="1"/>
</dbReference>
<accession>A0A2A5MQK8</accession>
<dbReference type="AlphaFoldDB" id="A0A2A5MQK8"/>
<dbReference type="InterPro" id="IPR036866">
    <property type="entry name" value="RibonucZ/Hydroxyglut_hydro"/>
</dbReference>
<comment type="similarity">
    <text evidence="1">Belongs to the metallo-beta-lactamase superfamily.</text>
</comment>
<evidence type="ECO:0000313" key="6">
    <source>
        <dbReference type="Proteomes" id="UP000217648"/>
    </source>
</evidence>
<dbReference type="InterPro" id="IPR001279">
    <property type="entry name" value="Metallo-B-lactamas"/>
</dbReference>